<organism evidence="1 2">
    <name type="scientific">Aliarcobacter skirrowii</name>
    <dbReference type="NCBI Taxonomy" id="28200"/>
    <lineage>
        <taxon>Bacteria</taxon>
        <taxon>Pseudomonadati</taxon>
        <taxon>Campylobacterota</taxon>
        <taxon>Epsilonproteobacteria</taxon>
        <taxon>Campylobacterales</taxon>
        <taxon>Arcobacteraceae</taxon>
        <taxon>Aliarcobacter</taxon>
    </lineage>
</organism>
<evidence type="ECO:0000313" key="1">
    <source>
        <dbReference type="EMBL" id="PWE21548.1"/>
    </source>
</evidence>
<name>A0A2U2C0K2_9BACT</name>
<protein>
    <submittedName>
        <fullName evidence="1">LPS-assembly protein LptD</fullName>
    </submittedName>
</protein>
<dbReference type="EMBL" id="QEYI01000003">
    <property type="protein sequence ID" value="PWE21548.1"/>
    <property type="molecule type" value="Genomic_DNA"/>
</dbReference>
<dbReference type="AlphaFoldDB" id="A0A2U2C0K2"/>
<dbReference type="GO" id="GO:0009279">
    <property type="term" value="C:cell outer membrane"/>
    <property type="evidence" value="ECO:0007669"/>
    <property type="project" value="InterPro"/>
</dbReference>
<proteinExistence type="inferred from homology"/>
<dbReference type="PANTHER" id="PTHR30189">
    <property type="entry name" value="LPS-ASSEMBLY PROTEIN"/>
    <property type="match status" value="1"/>
</dbReference>
<dbReference type="GO" id="GO:1990351">
    <property type="term" value="C:transporter complex"/>
    <property type="evidence" value="ECO:0007669"/>
    <property type="project" value="TreeGrafter"/>
</dbReference>
<dbReference type="InterPro" id="IPR020889">
    <property type="entry name" value="LipoPS_assembly_LptD"/>
</dbReference>
<accession>A0A2U2C0K2</accession>
<reference evidence="1 2" key="1">
    <citation type="submission" date="2018-05" db="EMBL/GenBank/DDBJ databases">
        <title>Antimicrobial susceptibility testing and genomic analysis of Arcobacter skirrowii strains and one Arcobacter butzleri isolated from German poultry farms.</title>
        <authorList>
            <person name="Haenel I."/>
            <person name="Hotzel H."/>
            <person name="Tomaso H."/>
            <person name="Busch A."/>
        </authorList>
    </citation>
    <scope>NUCLEOTIDE SEQUENCE [LARGE SCALE GENOMIC DNA]</scope>
    <source>
        <strain evidence="2">v</strain>
    </source>
</reference>
<dbReference type="RefSeq" id="WP_109158296.1">
    <property type="nucleotide sequence ID" value="NZ_QEYI01000003.1"/>
</dbReference>
<dbReference type="GO" id="GO:0043165">
    <property type="term" value="P:Gram-negative-bacterium-type cell outer membrane assembly"/>
    <property type="evidence" value="ECO:0007669"/>
    <property type="project" value="InterPro"/>
</dbReference>
<dbReference type="PANTHER" id="PTHR30189:SF1">
    <property type="entry name" value="LPS-ASSEMBLY PROTEIN LPTD"/>
    <property type="match status" value="1"/>
</dbReference>
<evidence type="ECO:0000313" key="2">
    <source>
        <dbReference type="Proteomes" id="UP000245014"/>
    </source>
</evidence>
<dbReference type="Proteomes" id="UP000245014">
    <property type="component" value="Unassembled WGS sequence"/>
</dbReference>
<dbReference type="STRING" id="28200.GCA_001572935_00185"/>
<dbReference type="HAMAP" id="MF_01411">
    <property type="entry name" value="LPS_assembly_LptD"/>
    <property type="match status" value="1"/>
</dbReference>
<dbReference type="InterPro" id="IPR050218">
    <property type="entry name" value="LptD"/>
</dbReference>
<gene>
    <name evidence="1" type="ORF">DF188_04850</name>
</gene>
<sequence length="710" mass="83067">MLKNLFLIIFLLFNFSYGNEKKEKLQLVAKNIEAKDNTIIASNSVIAYSPSYYISADKLIYDRDKESLELFGNVLIIKDNNIQTQSNYAYLDMKNDTALQEPIFLLDESTNIWVNAKELTKEKEKLELVDSIISSCDCFDPAWSIKATSSNYDTKEMWINTFNTRLYIKDVPVFYLPYFGFPTDTTRRTGLLFPTIGYASKEGVLYSQPIFIAPASNYDFELSPQVRTQRGYGVYGTYRYANTLNSMLRIKMGYFKENDSYVKNRELQSNQHYGANLDYEQKYILTDENSVYQDGTYASLNYLNDIEHIELEKISGSVSTDRNVESKLNYYFNTPNYYAGTYLKYYIDTQANSNDATMQELPQVQLHSYNKALFTNNLIYSADLKYQNFTRQKGLESQVYNLNIPIGYTRNILNDYMYIGVDNKTLFTSYRYNNSNINYEDGTLIQNLTTFKVGTDLIKPYKNYIHSMNLSFNYEIPDNLHKNGDLYNVTVKKENDLAKFKELKTFPTIQNKKRAILRLNQSIYAKNSHKQIINHQLNQSIYYDKSDNAKLQDLENYLRINFKNTTFSGKVVYNAEDKKIVETSLDGTFDFENFSVISGYYSSVKTNNEFFSRDDLESFRLDAKYNFNKYYSMRYYENYDLQEKIRNRQGVGFSINESCWSLDLRYEREIIPTSSSSYRSREQDIVYATLVLKPIGGISQNYKVYDSEQR</sequence>
<comment type="caution">
    <text evidence="1">The sequence shown here is derived from an EMBL/GenBank/DDBJ whole genome shotgun (WGS) entry which is preliminary data.</text>
</comment>
<dbReference type="GO" id="GO:0015920">
    <property type="term" value="P:lipopolysaccharide transport"/>
    <property type="evidence" value="ECO:0007669"/>
    <property type="project" value="InterPro"/>
</dbReference>